<keyword evidence="3" id="KW-1185">Reference proteome</keyword>
<reference evidence="2 3" key="1">
    <citation type="journal article" date="2006" name="J. Bacteriol.">
        <title>Complete genome sequence of the dehalorespiring bacterium Desulfitobacterium hafniense Y51 and comparison with Dehalococcoides ethenogenes 195.</title>
        <authorList>
            <person name="Nonaka H."/>
            <person name="Keresztes G."/>
            <person name="Shinoda Y."/>
            <person name="Ikenaga Y."/>
            <person name="Abe M."/>
            <person name="Naito K."/>
            <person name="Inatomi K."/>
            <person name="Furukawa K."/>
            <person name="Inui M."/>
            <person name="Yukawa H."/>
        </authorList>
    </citation>
    <scope>NUCLEOTIDE SEQUENCE [LARGE SCALE GENOMIC DNA]</scope>
    <source>
        <strain evidence="2 3">Y51</strain>
    </source>
</reference>
<feature type="coiled-coil region" evidence="1">
    <location>
        <begin position="63"/>
        <end position="90"/>
    </location>
</feature>
<name>Q24VG5_DESHY</name>
<evidence type="ECO:0000256" key="1">
    <source>
        <dbReference type="SAM" id="Coils"/>
    </source>
</evidence>
<keyword evidence="1" id="KW-0175">Coiled coil</keyword>
<protein>
    <submittedName>
        <fullName evidence="2">Uncharacterized protein</fullName>
    </submittedName>
</protein>
<dbReference type="Proteomes" id="UP000001946">
    <property type="component" value="Chromosome"/>
</dbReference>
<evidence type="ECO:0000313" key="3">
    <source>
        <dbReference type="Proteomes" id="UP000001946"/>
    </source>
</evidence>
<organism evidence="2 3">
    <name type="scientific">Desulfitobacterium hafniense (strain Y51)</name>
    <dbReference type="NCBI Taxonomy" id="138119"/>
    <lineage>
        <taxon>Bacteria</taxon>
        <taxon>Bacillati</taxon>
        <taxon>Bacillota</taxon>
        <taxon>Clostridia</taxon>
        <taxon>Eubacteriales</taxon>
        <taxon>Desulfitobacteriaceae</taxon>
        <taxon>Desulfitobacterium</taxon>
    </lineage>
</organism>
<gene>
    <name evidence="2" type="ordered locus">DSY2188</name>
</gene>
<dbReference type="STRING" id="138119.DSY2188"/>
<dbReference type="eggNOG" id="ENOG502ZKTZ">
    <property type="taxonomic scope" value="Bacteria"/>
</dbReference>
<dbReference type="KEGG" id="dsy:DSY2188"/>
<proteinExistence type="predicted"/>
<sequence>MSGLAEEISATKHFLETLNTIEGEWGSWVDELNMIEQETQDLLHEIELTKFDVQRGYRLCKELRETRQRRRKLKEKMEILKTLKEFTESNKQLKISLYKALNTMQRTEEHQGQRMYTPRIRTDITLAERGGAG</sequence>
<dbReference type="HOGENOM" id="CLU_1903307_0_0_9"/>
<dbReference type="AlphaFoldDB" id="Q24VG5"/>
<dbReference type="EMBL" id="AP008230">
    <property type="protein sequence ID" value="BAE83977.1"/>
    <property type="molecule type" value="Genomic_DNA"/>
</dbReference>
<evidence type="ECO:0000313" key="2">
    <source>
        <dbReference type="EMBL" id="BAE83977.1"/>
    </source>
</evidence>
<accession>Q24VG5</accession>